<dbReference type="Pfam" id="PF14041">
    <property type="entry name" value="Lipoprotein_21"/>
    <property type="match status" value="1"/>
</dbReference>
<name>A0A0B5D497_9CORY</name>
<keyword evidence="1" id="KW-1003">Cell membrane</keyword>
<dbReference type="OrthoDB" id="4427395at2"/>
<reference evidence="7 8" key="1">
    <citation type="submission" date="2013-04" db="EMBL/GenBank/DDBJ databases">
        <title>Complete genome sequence of Corynebacterium humireducens DSM 45392(T), isolated from a wastewater-fed microbial fuel cell.</title>
        <authorList>
            <person name="Ruckert C."/>
            <person name="Albersmeier A."/>
            <person name="Kalinowski J."/>
        </authorList>
    </citation>
    <scope>NUCLEOTIDE SEQUENCE [LARGE SCALE GENOMIC DNA]</scope>
    <source>
        <strain evidence="8">MFC-5</strain>
    </source>
</reference>
<keyword evidence="8" id="KW-1185">Reference proteome</keyword>
<evidence type="ECO:0000313" key="8">
    <source>
        <dbReference type="Proteomes" id="UP000031524"/>
    </source>
</evidence>
<dbReference type="PROSITE" id="PS51257">
    <property type="entry name" value="PROKAR_LIPOPROTEIN"/>
    <property type="match status" value="1"/>
</dbReference>
<evidence type="ECO:0000256" key="5">
    <source>
        <dbReference type="ARBA" id="ARBA00023288"/>
    </source>
</evidence>
<dbReference type="Proteomes" id="UP000031524">
    <property type="component" value="Chromosome"/>
</dbReference>
<keyword evidence="3" id="KW-0472">Membrane</keyword>
<keyword evidence="5" id="KW-0449">Lipoprotein</keyword>
<gene>
    <name evidence="7" type="ORF">B842_09805</name>
</gene>
<evidence type="ECO:0008006" key="9">
    <source>
        <dbReference type="Google" id="ProtNLM"/>
    </source>
</evidence>
<evidence type="ECO:0000256" key="4">
    <source>
        <dbReference type="ARBA" id="ARBA00023139"/>
    </source>
</evidence>
<evidence type="ECO:0000256" key="2">
    <source>
        <dbReference type="ARBA" id="ARBA00022729"/>
    </source>
</evidence>
<evidence type="ECO:0000313" key="7">
    <source>
        <dbReference type="EMBL" id="AJE33810.1"/>
    </source>
</evidence>
<feature type="signal peptide" evidence="6">
    <location>
        <begin position="1"/>
        <end position="20"/>
    </location>
</feature>
<evidence type="ECO:0000256" key="1">
    <source>
        <dbReference type="ARBA" id="ARBA00022475"/>
    </source>
</evidence>
<dbReference type="HOGENOM" id="CLU_1892712_0_0_11"/>
<dbReference type="AlphaFoldDB" id="A0A0B5D497"/>
<protein>
    <recommendedName>
        <fullName evidence="9">LppP/LprE lipoprotein</fullName>
    </recommendedName>
</protein>
<dbReference type="STRING" id="1223515.B842_09805"/>
<proteinExistence type="predicted"/>
<dbReference type="KEGG" id="chm:B842_09805"/>
<evidence type="ECO:0000256" key="3">
    <source>
        <dbReference type="ARBA" id="ARBA00023136"/>
    </source>
</evidence>
<feature type="chain" id="PRO_5002099791" description="LppP/LprE lipoprotein" evidence="6">
    <location>
        <begin position="21"/>
        <end position="160"/>
    </location>
</feature>
<organism evidence="7 8">
    <name type="scientific">Corynebacterium humireducens NBRC 106098 = DSM 45392</name>
    <dbReference type="NCBI Taxonomy" id="1223515"/>
    <lineage>
        <taxon>Bacteria</taxon>
        <taxon>Bacillati</taxon>
        <taxon>Actinomycetota</taxon>
        <taxon>Actinomycetes</taxon>
        <taxon>Mycobacteriales</taxon>
        <taxon>Corynebacteriaceae</taxon>
        <taxon>Corynebacterium</taxon>
    </lineage>
</organism>
<dbReference type="RefSeq" id="WP_052437879.1">
    <property type="nucleotide sequence ID" value="NZ_BCSU01000027.1"/>
</dbReference>
<keyword evidence="2 6" id="KW-0732">Signal</keyword>
<accession>A0A0B5D497</accession>
<evidence type="ECO:0000256" key="6">
    <source>
        <dbReference type="SAM" id="SignalP"/>
    </source>
</evidence>
<keyword evidence="4" id="KW-0564">Palmitate</keyword>
<dbReference type="EMBL" id="CP005286">
    <property type="protein sequence ID" value="AJE33810.1"/>
    <property type="molecule type" value="Genomic_DNA"/>
</dbReference>
<dbReference type="InterPro" id="IPR025971">
    <property type="entry name" value="LppP/LprE"/>
</dbReference>
<sequence>MRRLLPALALPLLLVACADAEHCGVDTEAAAIHDNIHRVPPPTLEGEGWEYYGHSDYDPCADLSYAVVFVTGSTHAQKQNQIMLFHRGEYLGVGLLAPQVYRHWEGDGQEVHVRLIDYEAMEADGAPNAAAANYEVDLTFRWNGERVEPVGRIPNLGHAE</sequence>